<reference evidence="3" key="1">
    <citation type="submission" date="2020-09" db="EMBL/GenBank/DDBJ databases">
        <title>Genome-Enabled Discovery of Anthraquinone Biosynthesis in Senna tora.</title>
        <authorList>
            <person name="Kang S.-H."/>
            <person name="Pandey R.P."/>
            <person name="Lee C.-M."/>
            <person name="Sim J.-S."/>
            <person name="Jeong J.-T."/>
            <person name="Choi B.-S."/>
            <person name="Jung M."/>
            <person name="Ginzburg D."/>
            <person name="Zhao K."/>
            <person name="Won S.Y."/>
            <person name="Oh T.-J."/>
            <person name="Yu Y."/>
            <person name="Kim N.-H."/>
            <person name="Lee O.R."/>
            <person name="Lee T.-H."/>
            <person name="Bashyal P."/>
            <person name="Kim T.-S."/>
            <person name="Lee W.-H."/>
            <person name="Kawkins C."/>
            <person name="Kim C.-K."/>
            <person name="Kim J.S."/>
            <person name="Ahn B.O."/>
            <person name="Rhee S.Y."/>
            <person name="Sohng J.K."/>
        </authorList>
    </citation>
    <scope>NUCLEOTIDE SEQUENCE</scope>
    <source>
        <tissue evidence="3">Leaf</tissue>
    </source>
</reference>
<keyword evidence="1" id="KW-0863">Zinc-finger</keyword>
<dbReference type="PROSITE" id="PS50158">
    <property type="entry name" value="ZF_CCHC"/>
    <property type="match status" value="1"/>
</dbReference>
<protein>
    <recommendedName>
        <fullName evidence="2">CCHC-type domain-containing protein</fullName>
    </recommendedName>
</protein>
<dbReference type="GO" id="GO:0003676">
    <property type="term" value="F:nucleic acid binding"/>
    <property type="evidence" value="ECO:0007669"/>
    <property type="project" value="InterPro"/>
</dbReference>
<dbReference type="PANTHER" id="PTHR31286">
    <property type="entry name" value="GLYCINE-RICH CELL WALL STRUCTURAL PROTEIN 1.8-LIKE"/>
    <property type="match status" value="1"/>
</dbReference>
<evidence type="ECO:0000313" key="3">
    <source>
        <dbReference type="EMBL" id="KAF7834726.1"/>
    </source>
</evidence>
<organism evidence="3 4">
    <name type="scientific">Senna tora</name>
    <dbReference type="NCBI Taxonomy" id="362788"/>
    <lineage>
        <taxon>Eukaryota</taxon>
        <taxon>Viridiplantae</taxon>
        <taxon>Streptophyta</taxon>
        <taxon>Embryophyta</taxon>
        <taxon>Tracheophyta</taxon>
        <taxon>Spermatophyta</taxon>
        <taxon>Magnoliopsida</taxon>
        <taxon>eudicotyledons</taxon>
        <taxon>Gunneridae</taxon>
        <taxon>Pentapetalae</taxon>
        <taxon>rosids</taxon>
        <taxon>fabids</taxon>
        <taxon>Fabales</taxon>
        <taxon>Fabaceae</taxon>
        <taxon>Caesalpinioideae</taxon>
        <taxon>Cassia clade</taxon>
        <taxon>Senna</taxon>
    </lineage>
</organism>
<dbReference type="EMBL" id="JAAIUW010000004">
    <property type="protein sequence ID" value="KAF7834726.1"/>
    <property type="molecule type" value="Genomic_DNA"/>
</dbReference>
<dbReference type="Pfam" id="PF14111">
    <property type="entry name" value="DUF4283"/>
    <property type="match status" value="1"/>
</dbReference>
<evidence type="ECO:0000259" key="2">
    <source>
        <dbReference type="PROSITE" id="PS50158"/>
    </source>
</evidence>
<dbReference type="InterPro" id="IPR040256">
    <property type="entry name" value="At4g02000-like"/>
</dbReference>
<sequence length="288" mass="33235">MAETDIGIHQEVKWSLSKLLCIFVYFDIYPSVLMSETNSYFKLPPLHHHSGSSSSNSSSTPPGPEYLFPRRGPVLNLDQSYVDYRRALWSKRAIAAFVDWREIPAFRLQAIINSQWKLQGSVTVKSKIRNFYILEFEDIQDWTFMIMNGPWAVQNSLLVIDKWQPAMTTDNLHINIVVVWLRFSGVPLELISNYVAFRLGELAGEVVELDPDNDYGKNMEFLRVKVLLNPAKPLLMGTFFTLSSGTKIWLSCMPKRTYRLCEQCGRIGHLDKDCNWGLIKTYSELHFQ</sequence>
<dbReference type="InterPro" id="IPR025558">
    <property type="entry name" value="DUF4283"/>
</dbReference>
<feature type="domain" description="CCHC-type" evidence="2">
    <location>
        <begin position="261"/>
        <end position="274"/>
    </location>
</feature>
<dbReference type="InterPro" id="IPR001878">
    <property type="entry name" value="Znf_CCHC"/>
</dbReference>
<evidence type="ECO:0000313" key="4">
    <source>
        <dbReference type="Proteomes" id="UP000634136"/>
    </source>
</evidence>
<comment type="caution">
    <text evidence="3">The sequence shown here is derived from an EMBL/GenBank/DDBJ whole genome shotgun (WGS) entry which is preliminary data.</text>
</comment>
<keyword evidence="1" id="KW-0479">Metal-binding</keyword>
<keyword evidence="1" id="KW-0862">Zinc</keyword>
<dbReference type="OrthoDB" id="1418158at2759"/>
<evidence type="ECO:0000256" key="1">
    <source>
        <dbReference type="PROSITE-ProRule" id="PRU00047"/>
    </source>
</evidence>
<dbReference type="GO" id="GO:0008270">
    <property type="term" value="F:zinc ion binding"/>
    <property type="evidence" value="ECO:0007669"/>
    <property type="project" value="UniProtKB-KW"/>
</dbReference>
<dbReference type="PANTHER" id="PTHR31286:SF167">
    <property type="entry name" value="OS09G0268800 PROTEIN"/>
    <property type="match status" value="1"/>
</dbReference>
<gene>
    <name evidence="3" type="ORF">G2W53_009585</name>
</gene>
<name>A0A834WYC6_9FABA</name>
<proteinExistence type="predicted"/>
<dbReference type="Proteomes" id="UP000634136">
    <property type="component" value="Unassembled WGS sequence"/>
</dbReference>
<keyword evidence="4" id="KW-1185">Reference proteome</keyword>
<dbReference type="AlphaFoldDB" id="A0A834WYC6"/>
<accession>A0A834WYC6</accession>